<dbReference type="GO" id="GO:0005819">
    <property type="term" value="C:spindle"/>
    <property type="evidence" value="ECO:0000318"/>
    <property type="project" value="GO_Central"/>
</dbReference>
<feature type="region of interest" description="Disordered" evidence="11">
    <location>
        <begin position="622"/>
        <end position="641"/>
    </location>
</feature>
<proteinExistence type="predicted"/>
<protein>
    <recommendedName>
        <fullName evidence="3">Spindle and centriole-associated protein 1</fullName>
    </recommendedName>
    <alternativeName>
        <fullName evidence="10">Coiled-coil domain-containing protein 52</fullName>
    </alternativeName>
</protein>
<dbReference type="InterPro" id="IPR031387">
    <property type="entry name" value="SPICE1"/>
</dbReference>
<organism evidence="12 13">
    <name type="scientific">Xenopus laevis</name>
    <name type="common">African clawed frog</name>
    <dbReference type="NCBI Taxonomy" id="8355"/>
    <lineage>
        <taxon>Eukaryota</taxon>
        <taxon>Metazoa</taxon>
        <taxon>Chordata</taxon>
        <taxon>Craniata</taxon>
        <taxon>Vertebrata</taxon>
        <taxon>Euteleostomi</taxon>
        <taxon>Amphibia</taxon>
        <taxon>Batrachia</taxon>
        <taxon>Anura</taxon>
        <taxon>Pipoidea</taxon>
        <taxon>Pipidae</taxon>
        <taxon>Xenopodinae</taxon>
        <taxon>Xenopus</taxon>
        <taxon>Xenopus</taxon>
    </lineage>
</organism>
<keyword evidence="4" id="KW-0963">Cytoplasm</keyword>
<keyword evidence="5" id="KW-0132">Cell division</keyword>
<gene>
    <name evidence="13 14" type="primary">spice1.L</name>
    <name evidence="13" type="synonym">ccdc52</name>
    <name evidence="13" type="synonym">spice1</name>
</gene>
<keyword evidence="7" id="KW-0175">Coiled coil</keyword>
<feature type="compositionally biased region" description="Polar residues" evidence="11">
    <location>
        <begin position="623"/>
        <end position="639"/>
    </location>
</feature>
<dbReference type="AGR" id="Xenbase:XB-GENE-993585"/>
<dbReference type="GeneID" id="446426"/>
<dbReference type="GO" id="GO:0090307">
    <property type="term" value="P:mitotic spindle assembly"/>
    <property type="evidence" value="ECO:0000318"/>
    <property type="project" value="GO_Central"/>
</dbReference>
<dbReference type="CTD" id="446426"/>
<reference evidence="13" key="1">
    <citation type="submission" date="2025-08" db="UniProtKB">
        <authorList>
            <consortium name="RefSeq"/>
        </authorList>
    </citation>
    <scope>IDENTIFICATION</scope>
    <source>
        <strain evidence="13">J_2021</strain>
        <tissue evidence="13">Erythrocytes</tissue>
    </source>
</reference>
<keyword evidence="6" id="KW-0498">Mitosis</keyword>
<dbReference type="Pfam" id="PF15678">
    <property type="entry name" value="SPICE"/>
    <property type="match status" value="1"/>
</dbReference>
<dbReference type="Proteomes" id="UP000186698">
    <property type="component" value="Chromosome 2L"/>
</dbReference>
<dbReference type="PANTHER" id="PTHR31167:SF3">
    <property type="entry name" value="SPINDLE AND CENTRIOLE-ASSOCIATED PROTEIN 1"/>
    <property type="match status" value="1"/>
</dbReference>
<dbReference type="GO" id="GO:0046599">
    <property type="term" value="P:regulation of centriole replication"/>
    <property type="evidence" value="ECO:0000318"/>
    <property type="project" value="GO_Central"/>
</dbReference>
<dbReference type="AlphaFoldDB" id="A0A8J0U3Y6"/>
<dbReference type="RefSeq" id="XP_018100595.1">
    <property type="nucleotide sequence ID" value="XM_018245106.2"/>
</dbReference>
<keyword evidence="8" id="KW-0206">Cytoskeleton</keyword>
<feature type="region of interest" description="Disordered" evidence="11">
    <location>
        <begin position="555"/>
        <end position="578"/>
    </location>
</feature>
<evidence type="ECO:0000313" key="14">
    <source>
        <dbReference type="Xenbase" id="XB-GENE-993585"/>
    </source>
</evidence>
<feature type="compositionally biased region" description="Polar residues" evidence="11">
    <location>
        <begin position="796"/>
        <end position="824"/>
    </location>
</feature>
<evidence type="ECO:0000256" key="1">
    <source>
        <dbReference type="ARBA" id="ARBA00004114"/>
    </source>
</evidence>
<evidence type="ECO:0000256" key="10">
    <source>
        <dbReference type="ARBA" id="ARBA00030722"/>
    </source>
</evidence>
<dbReference type="PANTHER" id="PTHR31167">
    <property type="entry name" value="SPINDLE AND CENTRIOLE ASSOCIATED PROTEIN 1 SPICE1"/>
    <property type="match status" value="1"/>
</dbReference>
<evidence type="ECO:0000256" key="3">
    <source>
        <dbReference type="ARBA" id="ARBA00018313"/>
    </source>
</evidence>
<feature type="region of interest" description="Disordered" evidence="11">
    <location>
        <begin position="755"/>
        <end position="826"/>
    </location>
</feature>
<dbReference type="GO" id="GO:0005814">
    <property type="term" value="C:centriole"/>
    <property type="evidence" value="ECO:0000318"/>
    <property type="project" value="GO_Central"/>
</dbReference>
<keyword evidence="9" id="KW-0131">Cell cycle</keyword>
<dbReference type="GO" id="GO:0051310">
    <property type="term" value="P:metaphase chromosome alignment"/>
    <property type="evidence" value="ECO:0000318"/>
    <property type="project" value="GO_Central"/>
</dbReference>
<evidence type="ECO:0000313" key="13">
    <source>
        <dbReference type="RefSeq" id="XP_018100595.1"/>
    </source>
</evidence>
<keyword evidence="12" id="KW-1185">Reference proteome</keyword>
<evidence type="ECO:0000256" key="6">
    <source>
        <dbReference type="ARBA" id="ARBA00022776"/>
    </source>
</evidence>
<dbReference type="GO" id="GO:0051301">
    <property type="term" value="P:cell division"/>
    <property type="evidence" value="ECO:0007669"/>
    <property type="project" value="UniProtKB-KW"/>
</dbReference>
<accession>A0A8J0U3Y6</accession>
<dbReference type="OrthoDB" id="6361178at2759"/>
<name>A0A8J0U3Y6_XENLA</name>
<dbReference type="Xenbase" id="XB-GENE-993585">
    <property type="gene designation" value="spice1.L"/>
</dbReference>
<evidence type="ECO:0000256" key="4">
    <source>
        <dbReference type="ARBA" id="ARBA00022490"/>
    </source>
</evidence>
<evidence type="ECO:0000256" key="5">
    <source>
        <dbReference type="ARBA" id="ARBA00022618"/>
    </source>
</evidence>
<evidence type="ECO:0000256" key="9">
    <source>
        <dbReference type="ARBA" id="ARBA00023306"/>
    </source>
</evidence>
<evidence type="ECO:0000256" key="11">
    <source>
        <dbReference type="SAM" id="MobiDB-lite"/>
    </source>
</evidence>
<evidence type="ECO:0000256" key="7">
    <source>
        <dbReference type="ARBA" id="ARBA00023054"/>
    </source>
</evidence>
<feature type="compositionally biased region" description="Polar residues" evidence="11">
    <location>
        <begin position="755"/>
        <end position="784"/>
    </location>
</feature>
<evidence type="ECO:0000256" key="2">
    <source>
        <dbReference type="ARBA" id="ARBA00004186"/>
    </source>
</evidence>
<evidence type="ECO:0000256" key="8">
    <source>
        <dbReference type="ARBA" id="ARBA00023212"/>
    </source>
</evidence>
<sequence>MRAAQFDWRKKCECLTEASAAVSLQHRHAGRHQWGLMSYLRASRTSSNLSLAKKPSKTRKKLQARKEWDSSVNDLTVFRATNEELEHRREIHRSKNQWLARWELQNKANYKQSEKENSTQFENSRLALMKEILSDQYLMNDVLERSDRALAVVKDLFGDAPRRHTGFPNVTMAPSCDLETSRAPIVRKKDPPTQLSILSESVMDSQAINEVDKSLSRSEYSDSEAEVSISIQPNMKAERVQQLLTGEGPKSEAFITPHKSEGDPSQTQCALNATTAVNRVKVRRTEEESPKPEESDSIIGRVLNPHGKANKRISLKGKKKRTTNQSQTKDFSTFKASERDLTTSNQSSLGLLNSMIMEVEQDLAEYERQTGREVLSAPPAHGLTGFTLSLVSSLKRVVSYLKESDLLLQREVRERQNLQGELVEQRLMLDALTAEILSLKEGGNIHENHSQTKQCPEVDGDKLTSITQEAKTFPGLSGETCRTSADCGLSKANQFMDSQDVQDTDEKHCRLGVSKEEFGACLYPQGRPAEEPRLASALPSHVFQQAVLLSPPRQKTVGNLSSHSAVPKRAANRLPSPPADLMTAPVENEWPESKLFQRSINYKNTAALIERGTMVPGQENSKHVYSSAQGSGRVNQHPTESTKEVQGLEIGESQINPLQNEDLVSQMQQLALQNAALKAQLEQIHFSPEGNAPEGAAAEQLHNPEPATDTPQARAALVPVSLEMRIAELNRQSAEARYKLLKLIEQQKQSIVVSPTLSPITPQGRRTGSSLDTTPLSSCSTSGRSYYPSPVICRSSGASNKSESISTSVGSLRSASTGRRSQAANDRGEGWFALSAHIS</sequence>
<dbReference type="GO" id="GO:0005813">
    <property type="term" value="C:centrosome"/>
    <property type="evidence" value="ECO:0000318"/>
    <property type="project" value="GO_Central"/>
</dbReference>
<comment type="subcellular location">
    <subcellularLocation>
        <location evidence="1">Cytoplasm</location>
        <location evidence="1">Cytoskeleton</location>
        <location evidence="1">Microtubule organizing center</location>
        <location evidence="1">Centrosome</location>
        <location evidence="1">Centriole</location>
    </subcellularLocation>
    <subcellularLocation>
        <location evidence="2">Cytoplasm</location>
        <location evidence="2">Cytoskeleton</location>
        <location evidence="2">Spindle</location>
    </subcellularLocation>
</comment>
<evidence type="ECO:0000313" key="12">
    <source>
        <dbReference type="Proteomes" id="UP000186698"/>
    </source>
</evidence>